<dbReference type="CDD" id="cd02696">
    <property type="entry name" value="MurNAc-LAA"/>
    <property type="match status" value="1"/>
</dbReference>
<accession>A0A927CED1</accession>
<keyword evidence="1" id="KW-0378">Hydrolase</keyword>
<reference evidence="5" key="1">
    <citation type="submission" date="2020-09" db="EMBL/GenBank/DDBJ databases">
        <title>A novel bacterium of genus Paenibacillus, isolated from South China Sea.</title>
        <authorList>
            <person name="Huang H."/>
            <person name="Mo K."/>
            <person name="Hu Y."/>
        </authorList>
    </citation>
    <scope>NUCLEOTIDE SEQUENCE</scope>
    <source>
        <strain evidence="5">IB182363</strain>
    </source>
</reference>
<dbReference type="SMART" id="SM00646">
    <property type="entry name" value="Ami_3"/>
    <property type="match status" value="1"/>
</dbReference>
<comment type="caution">
    <text evidence="5">The sequence shown here is derived from an EMBL/GenBank/DDBJ whole genome shotgun (WGS) entry which is preliminary data.</text>
</comment>
<evidence type="ECO:0000256" key="2">
    <source>
        <dbReference type="SAM" id="MobiDB-lite"/>
    </source>
</evidence>
<dbReference type="GO" id="GO:0008745">
    <property type="term" value="F:N-acetylmuramoyl-L-alanine amidase activity"/>
    <property type="evidence" value="ECO:0007669"/>
    <property type="project" value="InterPro"/>
</dbReference>
<dbReference type="Gene3D" id="3.40.630.40">
    <property type="entry name" value="Zn-dependent exopeptidases"/>
    <property type="match status" value="1"/>
</dbReference>
<dbReference type="AlphaFoldDB" id="A0A927CED1"/>
<sequence length="369" mass="39746">MLAFSLLLSLSLPVQAVLASAAGAAASGAPVICIDPGHQLRGNNQLESVGPGSSEKKPKVSSGTRGVATGKPEYVLTLEVSKRIRDKLEALGYQVVMTRDTHEVDISNKERAELANGAGADLFLRIHADGSTSPKAKGASVLYPALSVAVSNEQYSLSKTAAEIVLTDLVAATQANSRGTVARDDLSGFNWSEVPNILIEMGFMSNAEEDRLLATEAYQEKMAEGIAAGVHRYMTDAAGKSPWDPQPFEQPLTLLGDTDLYDRVSGRLTPVGAYLGPQTVSARERAGDWYRIDTWLGSNWVRVPKAVTGQIGSETQLVEFTSVTSFRRLPFADEPAMGELSPQTVQAFESWNGWLHIRTWLGDAWVQAP</sequence>
<evidence type="ECO:0000259" key="4">
    <source>
        <dbReference type="SMART" id="SM00646"/>
    </source>
</evidence>
<dbReference type="Proteomes" id="UP000639396">
    <property type="component" value="Unassembled WGS sequence"/>
</dbReference>
<evidence type="ECO:0000313" key="6">
    <source>
        <dbReference type="Proteomes" id="UP000639396"/>
    </source>
</evidence>
<feature type="signal peptide" evidence="3">
    <location>
        <begin position="1"/>
        <end position="16"/>
    </location>
</feature>
<evidence type="ECO:0000256" key="1">
    <source>
        <dbReference type="ARBA" id="ARBA00022801"/>
    </source>
</evidence>
<evidence type="ECO:0000313" key="5">
    <source>
        <dbReference type="EMBL" id="MBD2864265.1"/>
    </source>
</evidence>
<proteinExistence type="predicted"/>
<protein>
    <submittedName>
        <fullName evidence="5">N-acetylmuramoyl-L-alanine amidase</fullName>
    </submittedName>
</protein>
<organism evidence="5 6">
    <name type="scientific">Paenibacillus oceani</name>
    <dbReference type="NCBI Taxonomy" id="2772510"/>
    <lineage>
        <taxon>Bacteria</taxon>
        <taxon>Bacillati</taxon>
        <taxon>Bacillota</taxon>
        <taxon>Bacilli</taxon>
        <taxon>Bacillales</taxon>
        <taxon>Paenibacillaceae</taxon>
        <taxon>Paenibacillus</taxon>
    </lineage>
</organism>
<dbReference type="PANTHER" id="PTHR30404:SF0">
    <property type="entry name" value="N-ACETYLMURAMOYL-L-ALANINE AMIDASE AMIC"/>
    <property type="match status" value="1"/>
</dbReference>
<feature type="chain" id="PRO_5038563231" evidence="3">
    <location>
        <begin position="17"/>
        <end position="369"/>
    </location>
</feature>
<dbReference type="InterPro" id="IPR050695">
    <property type="entry name" value="N-acetylmuramoyl_amidase_3"/>
</dbReference>
<dbReference type="SUPFAM" id="SSF53187">
    <property type="entry name" value="Zn-dependent exopeptidases"/>
    <property type="match status" value="1"/>
</dbReference>
<dbReference type="GO" id="GO:0009253">
    <property type="term" value="P:peptidoglycan catabolic process"/>
    <property type="evidence" value="ECO:0007669"/>
    <property type="project" value="InterPro"/>
</dbReference>
<dbReference type="Pfam" id="PF01520">
    <property type="entry name" value="Amidase_3"/>
    <property type="match status" value="1"/>
</dbReference>
<keyword evidence="6" id="KW-1185">Reference proteome</keyword>
<dbReference type="GO" id="GO:0030288">
    <property type="term" value="C:outer membrane-bounded periplasmic space"/>
    <property type="evidence" value="ECO:0007669"/>
    <property type="project" value="TreeGrafter"/>
</dbReference>
<dbReference type="PANTHER" id="PTHR30404">
    <property type="entry name" value="N-ACETYLMURAMOYL-L-ALANINE AMIDASE"/>
    <property type="match status" value="1"/>
</dbReference>
<feature type="region of interest" description="Disordered" evidence="2">
    <location>
        <begin position="43"/>
        <end position="66"/>
    </location>
</feature>
<feature type="domain" description="MurNAc-LAA" evidence="4">
    <location>
        <begin position="112"/>
        <end position="231"/>
    </location>
</feature>
<keyword evidence="3" id="KW-0732">Signal</keyword>
<dbReference type="InterPro" id="IPR002508">
    <property type="entry name" value="MurNAc-LAA_cat"/>
</dbReference>
<gene>
    <name evidence="5" type="ORF">IDH45_19975</name>
</gene>
<dbReference type="EMBL" id="JACXJA010000028">
    <property type="protein sequence ID" value="MBD2864265.1"/>
    <property type="molecule type" value="Genomic_DNA"/>
</dbReference>
<name>A0A927CED1_9BACL</name>
<evidence type="ECO:0000256" key="3">
    <source>
        <dbReference type="SAM" id="SignalP"/>
    </source>
</evidence>